<keyword evidence="1 4" id="KW-0808">Transferase</keyword>
<dbReference type="EMBL" id="JABFNT010000012">
    <property type="protein sequence ID" value="NOJ77797.1"/>
    <property type="molecule type" value="Genomic_DNA"/>
</dbReference>
<protein>
    <submittedName>
        <fullName evidence="4">Glycosyltransferase family 4 protein</fullName>
    </submittedName>
</protein>
<sequence length="366" mass="39702">MTTDTVGGVWTYALELCRAFADAGVQVELATLGEPVTVPQADEAAAVPGLRLHESTYRLEWMDAPWEDVRASGEWLLALEAALAPDVIHLNGYAHGALPWRAPSVVVAHSCVLSWWEAVLREPAPARYARYRREVQRGLRAVDRVVAPSAAMLGALERHYGPLLPPTCVIPNARRADSFTAAPKELFVLAAGRLWDEAKNLSALEAVAPRLACPVRVAGELRHPGSGKVARARSTEPLGPLSPEALAAWMARAAIYAMPVRYEPFGLSALEAALSGCALVLGDIPSLREVWADAAVFVHPEDLDGLTRALRGLLEDGAHRERMAAKARARALTWTPRRMAEDYLRLYATLRAWRGHHPAGLALGAP</sequence>
<evidence type="ECO:0000259" key="2">
    <source>
        <dbReference type="Pfam" id="PF00534"/>
    </source>
</evidence>
<dbReference type="GO" id="GO:0009103">
    <property type="term" value="P:lipopolysaccharide biosynthetic process"/>
    <property type="evidence" value="ECO:0007669"/>
    <property type="project" value="TreeGrafter"/>
</dbReference>
<dbReference type="Gene3D" id="3.40.50.2000">
    <property type="entry name" value="Glycogen Phosphorylase B"/>
    <property type="match status" value="2"/>
</dbReference>
<accession>A0A7Y4IEF7</accession>
<dbReference type="InterPro" id="IPR028098">
    <property type="entry name" value="Glyco_trans_4-like_N"/>
</dbReference>
<dbReference type="Pfam" id="PF00534">
    <property type="entry name" value="Glycos_transf_1"/>
    <property type="match status" value="1"/>
</dbReference>
<dbReference type="CDD" id="cd03801">
    <property type="entry name" value="GT4_PimA-like"/>
    <property type="match status" value="1"/>
</dbReference>
<evidence type="ECO:0000313" key="5">
    <source>
        <dbReference type="Proteomes" id="UP000533080"/>
    </source>
</evidence>
<evidence type="ECO:0000313" key="4">
    <source>
        <dbReference type="EMBL" id="NOJ77797.1"/>
    </source>
</evidence>
<evidence type="ECO:0000259" key="3">
    <source>
        <dbReference type="Pfam" id="PF13439"/>
    </source>
</evidence>
<gene>
    <name evidence="4" type="ORF">HNV28_05485</name>
</gene>
<proteinExistence type="predicted"/>
<name>A0A7Y4IEF7_MYXXA</name>
<comment type="caution">
    <text evidence="4">The sequence shown here is derived from an EMBL/GenBank/DDBJ whole genome shotgun (WGS) entry which is preliminary data.</text>
</comment>
<dbReference type="InterPro" id="IPR001296">
    <property type="entry name" value="Glyco_trans_1"/>
</dbReference>
<dbReference type="Pfam" id="PF13439">
    <property type="entry name" value="Glyco_transf_4"/>
    <property type="match status" value="1"/>
</dbReference>
<reference evidence="4 5" key="1">
    <citation type="submission" date="2020-05" db="EMBL/GenBank/DDBJ databases">
        <authorList>
            <person name="Whitworth D."/>
        </authorList>
    </citation>
    <scope>NUCLEOTIDE SEQUENCE [LARGE SCALE GENOMIC DNA]</scope>
    <source>
        <strain evidence="4 5">AM005</strain>
    </source>
</reference>
<organism evidence="4 5">
    <name type="scientific">Myxococcus xanthus</name>
    <dbReference type="NCBI Taxonomy" id="34"/>
    <lineage>
        <taxon>Bacteria</taxon>
        <taxon>Pseudomonadati</taxon>
        <taxon>Myxococcota</taxon>
        <taxon>Myxococcia</taxon>
        <taxon>Myxococcales</taxon>
        <taxon>Cystobacterineae</taxon>
        <taxon>Myxococcaceae</taxon>
        <taxon>Myxococcus</taxon>
    </lineage>
</organism>
<dbReference type="Proteomes" id="UP000533080">
    <property type="component" value="Unassembled WGS sequence"/>
</dbReference>
<dbReference type="AlphaFoldDB" id="A0A7Y4IEF7"/>
<dbReference type="GO" id="GO:0016757">
    <property type="term" value="F:glycosyltransferase activity"/>
    <property type="evidence" value="ECO:0007669"/>
    <property type="project" value="InterPro"/>
</dbReference>
<dbReference type="PANTHER" id="PTHR46401:SF2">
    <property type="entry name" value="GLYCOSYLTRANSFERASE WBBK-RELATED"/>
    <property type="match status" value="1"/>
</dbReference>
<evidence type="ECO:0000256" key="1">
    <source>
        <dbReference type="ARBA" id="ARBA00022679"/>
    </source>
</evidence>
<feature type="domain" description="Glycosyl transferase family 1" evidence="2">
    <location>
        <begin position="238"/>
        <end position="329"/>
    </location>
</feature>
<dbReference type="PANTHER" id="PTHR46401">
    <property type="entry name" value="GLYCOSYLTRANSFERASE WBBK-RELATED"/>
    <property type="match status" value="1"/>
</dbReference>
<dbReference type="SUPFAM" id="SSF53756">
    <property type="entry name" value="UDP-Glycosyltransferase/glycogen phosphorylase"/>
    <property type="match status" value="1"/>
</dbReference>
<feature type="domain" description="Glycosyltransferase subfamily 4-like N-terminal" evidence="3">
    <location>
        <begin position="6"/>
        <end position="173"/>
    </location>
</feature>